<dbReference type="InterPro" id="IPR009081">
    <property type="entry name" value="PP-bd_ACP"/>
</dbReference>
<dbReference type="Pfam" id="PF00698">
    <property type="entry name" value="Acyl_transf_1"/>
    <property type="match status" value="1"/>
</dbReference>
<dbReference type="EMBL" id="AORZ01000157">
    <property type="protein sequence ID" value="EME96936.1"/>
    <property type="molecule type" value="Genomic_DNA"/>
</dbReference>
<dbReference type="GO" id="GO:0004315">
    <property type="term" value="F:3-oxoacyl-[acyl-carrier-protein] synthase activity"/>
    <property type="evidence" value="ECO:0007669"/>
    <property type="project" value="InterPro"/>
</dbReference>
<dbReference type="SMART" id="SM00827">
    <property type="entry name" value="PKS_AT"/>
    <property type="match status" value="1"/>
</dbReference>
<reference evidence="11 12" key="1">
    <citation type="journal article" date="2013" name="Genome Announc.">
        <title>Whole-Genome Shotgun Assembly and Analysis of the Genome of Streptomyces mobaraensis DSM 40847, a Strain for Industrial Production of Microbial Transglutaminase.</title>
        <authorList>
            <person name="Yang H."/>
            <person name="He T."/>
            <person name="Wu W."/>
            <person name="Zhu W."/>
            <person name="Lu B."/>
            <person name="Sun W."/>
        </authorList>
    </citation>
    <scope>NUCLEOTIDE SEQUENCE [LARGE SCALE GENOMIC DNA]</scope>
    <source>
        <strain evidence="11 12">DSM 40847</strain>
    </source>
</reference>
<dbReference type="Gene3D" id="6.10.140.1830">
    <property type="match status" value="1"/>
</dbReference>
<name>M3BZ35_STRM1</name>
<dbReference type="PANTHER" id="PTHR43775:SF51">
    <property type="entry name" value="INACTIVE PHENOLPHTHIOCEROL SYNTHESIS POLYKETIDE SYNTHASE TYPE I PKS1-RELATED"/>
    <property type="match status" value="1"/>
</dbReference>
<feature type="compositionally biased region" description="Low complexity" evidence="8">
    <location>
        <begin position="1769"/>
        <end position="1784"/>
    </location>
</feature>
<dbReference type="eggNOG" id="COG3321">
    <property type="taxonomic scope" value="Bacteria"/>
</dbReference>
<dbReference type="PANTHER" id="PTHR43775">
    <property type="entry name" value="FATTY ACID SYNTHASE"/>
    <property type="match status" value="1"/>
</dbReference>
<comment type="cofactor">
    <cofactor evidence="1">
        <name>pantetheine 4'-phosphate</name>
        <dbReference type="ChEBI" id="CHEBI:47942"/>
    </cofactor>
</comment>
<feature type="compositionally biased region" description="Low complexity" evidence="8">
    <location>
        <begin position="1314"/>
        <end position="1330"/>
    </location>
</feature>
<dbReference type="FunFam" id="3.40.366.10:FF:000002">
    <property type="entry name" value="Probable polyketide synthase 2"/>
    <property type="match status" value="1"/>
</dbReference>
<keyword evidence="5" id="KW-0045">Antibiotic biosynthesis</keyword>
<organism evidence="11 12">
    <name type="scientific">Streptomyces mobaraensis (strain ATCC 29032 / DSM 40847 / JCM 4168 / NBRC 13819 / NCIMB 11159 / IPCR 16-22)</name>
    <dbReference type="NCBI Taxonomy" id="1223523"/>
    <lineage>
        <taxon>Bacteria</taxon>
        <taxon>Bacillati</taxon>
        <taxon>Actinomycetota</taxon>
        <taxon>Actinomycetes</taxon>
        <taxon>Kitasatosporales</taxon>
        <taxon>Streptomycetaceae</taxon>
        <taxon>Streptomyces</taxon>
    </lineage>
</organism>
<dbReference type="GO" id="GO:0004312">
    <property type="term" value="F:fatty acid synthase activity"/>
    <property type="evidence" value="ECO:0007669"/>
    <property type="project" value="TreeGrafter"/>
</dbReference>
<feature type="domain" description="Ketosynthase family 3 (KS3)" evidence="10">
    <location>
        <begin position="33"/>
        <end position="444"/>
    </location>
</feature>
<dbReference type="Pfam" id="PF02801">
    <property type="entry name" value="Ketoacyl-synt_C"/>
    <property type="match status" value="1"/>
</dbReference>
<feature type="compositionally biased region" description="Low complexity" evidence="8">
    <location>
        <begin position="1231"/>
        <end position="1248"/>
    </location>
</feature>
<feature type="region of interest" description="Disordered" evidence="8">
    <location>
        <begin position="1765"/>
        <end position="1787"/>
    </location>
</feature>
<dbReference type="InterPro" id="IPR016035">
    <property type="entry name" value="Acyl_Trfase/lysoPLipase"/>
</dbReference>
<dbReference type="Pfam" id="PF08659">
    <property type="entry name" value="KR"/>
    <property type="match status" value="1"/>
</dbReference>
<dbReference type="SUPFAM" id="SSF55048">
    <property type="entry name" value="Probable ACP-binding domain of malonyl-CoA ACP transacylase"/>
    <property type="match status" value="1"/>
</dbReference>
<dbReference type="PROSITE" id="PS52004">
    <property type="entry name" value="KS3_2"/>
    <property type="match status" value="1"/>
</dbReference>
<dbReference type="InterPro" id="IPR036291">
    <property type="entry name" value="NAD(P)-bd_dom_sf"/>
</dbReference>
<dbReference type="InterPro" id="IPR016036">
    <property type="entry name" value="Malonyl_transacylase_ACP-bd"/>
</dbReference>
<feature type="region of interest" description="Disordered" evidence="8">
    <location>
        <begin position="1220"/>
        <end position="1248"/>
    </location>
</feature>
<dbReference type="Gene3D" id="3.40.366.10">
    <property type="entry name" value="Malonyl-Coenzyme A Acyl Carrier Protein, domain 2"/>
    <property type="match status" value="1"/>
</dbReference>
<dbReference type="SUPFAM" id="SSF53901">
    <property type="entry name" value="Thiolase-like"/>
    <property type="match status" value="1"/>
</dbReference>
<feature type="compositionally biased region" description="Low complexity" evidence="8">
    <location>
        <begin position="1275"/>
        <end position="1297"/>
    </location>
</feature>
<dbReference type="FunFam" id="3.40.47.10:FF:000019">
    <property type="entry name" value="Polyketide synthase type I"/>
    <property type="match status" value="1"/>
</dbReference>
<dbReference type="Pfam" id="PF08990">
    <property type="entry name" value="Docking"/>
    <property type="match status" value="1"/>
</dbReference>
<gene>
    <name evidence="11" type="ORF">H340_29002</name>
</gene>
<comment type="caution">
    <text evidence="11">The sequence shown here is derived from an EMBL/GenBank/DDBJ whole genome shotgun (WGS) entry which is preliminary data.</text>
</comment>
<evidence type="ECO:0000313" key="12">
    <source>
        <dbReference type="Proteomes" id="UP000011740"/>
    </source>
</evidence>
<dbReference type="SMART" id="SM01294">
    <property type="entry name" value="PKS_PP_betabranch"/>
    <property type="match status" value="1"/>
</dbReference>
<accession>M3BZ35</accession>
<dbReference type="SUPFAM" id="SSF47336">
    <property type="entry name" value="ACP-like"/>
    <property type="match status" value="1"/>
</dbReference>
<dbReference type="Gene3D" id="1.10.1200.10">
    <property type="entry name" value="ACP-like"/>
    <property type="match status" value="1"/>
</dbReference>
<protein>
    <submittedName>
        <fullName evidence="11">Beta-ketoacyl synthase</fullName>
    </submittedName>
</protein>
<dbReference type="FunFam" id="1.10.1200.10:FF:000007">
    <property type="entry name" value="Probable polyketide synthase pks17"/>
    <property type="match status" value="1"/>
</dbReference>
<evidence type="ECO:0000256" key="3">
    <source>
        <dbReference type="ARBA" id="ARBA00022553"/>
    </source>
</evidence>
<dbReference type="InterPro" id="IPR014043">
    <property type="entry name" value="Acyl_transferase_dom"/>
</dbReference>
<evidence type="ECO:0000256" key="8">
    <source>
        <dbReference type="SAM" id="MobiDB-lite"/>
    </source>
</evidence>
<dbReference type="GO" id="GO:0033068">
    <property type="term" value="P:macrolide biosynthetic process"/>
    <property type="evidence" value="ECO:0007669"/>
    <property type="project" value="UniProtKB-ARBA"/>
</dbReference>
<keyword evidence="4" id="KW-0808">Transferase</keyword>
<keyword evidence="7" id="KW-0012">Acyltransferase</keyword>
<proteinExistence type="predicted"/>
<dbReference type="Gene3D" id="3.30.70.3290">
    <property type="match status" value="1"/>
</dbReference>
<dbReference type="InterPro" id="IPR014031">
    <property type="entry name" value="Ketoacyl_synth_C"/>
</dbReference>
<dbReference type="Pfam" id="PF00550">
    <property type="entry name" value="PP-binding"/>
    <property type="match status" value="1"/>
</dbReference>
<evidence type="ECO:0000259" key="10">
    <source>
        <dbReference type="PROSITE" id="PS52004"/>
    </source>
</evidence>
<dbReference type="InterPro" id="IPR001227">
    <property type="entry name" value="Ac_transferase_dom_sf"/>
</dbReference>
<dbReference type="InterPro" id="IPR057326">
    <property type="entry name" value="KR_dom"/>
</dbReference>
<evidence type="ECO:0000256" key="4">
    <source>
        <dbReference type="ARBA" id="ARBA00022679"/>
    </source>
</evidence>
<dbReference type="InterPro" id="IPR036299">
    <property type="entry name" value="Polyketide_synth_docking_sf"/>
</dbReference>
<dbReference type="SUPFAM" id="SSF101173">
    <property type="entry name" value="Docking domain B of the erythromycin polyketide synthase (DEBS)"/>
    <property type="match status" value="1"/>
</dbReference>
<dbReference type="Gene3D" id="3.40.50.720">
    <property type="entry name" value="NAD(P)-binding Rossmann-like Domain"/>
    <property type="match status" value="1"/>
</dbReference>
<evidence type="ECO:0000256" key="5">
    <source>
        <dbReference type="ARBA" id="ARBA00023194"/>
    </source>
</evidence>
<evidence type="ECO:0000256" key="2">
    <source>
        <dbReference type="ARBA" id="ARBA00022450"/>
    </source>
</evidence>
<dbReference type="Gene3D" id="3.40.47.10">
    <property type="match status" value="1"/>
</dbReference>
<dbReference type="InterPro" id="IPR020841">
    <property type="entry name" value="PKS_Beta-ketoAc_synthase_dom"/>
</dbReference>
<evidence type="ECO:0000256" key="1">
    <source>
        <dbReference type="ARBA" id="ARBA00001957"/>
    </source>
</evidence>
<dbReference type="CDD" id="cd00833">
    <property type="entry name" value="PKS"/>
    <property type="match status" value="1"/>
</dbReference>
<dbReference type="InterPro" id="IPR041618">
    <property type="entry name" value="PKS_DE"/>
</dbReference>
<dbReference type="InterPro" id="IPR036736">
    <property type="entry name" value="ACP-like_sf"/>
</dbReference>
<feature type="region of interest" description="Disordered" evidence="8">
    <location>
        <begin position="451"/>
        <end position="492"/>
    </location>
</feature>
<dbReference type="Pfam" id="PF18369">
    <property type="entry name" value="PKS_DE"/>
    <property type="match status" value="1"/>
</dbReference>
<dbReference type="Gene3D" id="3.40.50.11460">
    <property type="match status" value="1"/>
</dbReference>
<dbReference type="SUPFAM" id="SSF51735">
    <property type="entry name" value="NAD(P)-binding Rossmann-fold domains"/>
    <property type="match status" value="2"/>
</dbReference>
<evidence type="ECO:0000313" key="11">
    <source>
        <dbReference type="EMBL" id="EME96936.1"/>
    </source>
</evidence>
<dbReference type="SMART" id="SM00825">
    <property type="entry name" value="PKS_KS"/>
    <property type="match status" value="1"/>
</dbReference>
<dbReference type="STRING" id="1223523.H340_29002"/>
<feature type="region of interest" description="Disordered" evidence="8">
    <location>
        <begin position="1267"/>
        <end position="1297"/>
    </location>
</feature>
<keyword evidence="6" id="KW-0511">Multifunctional enzyme</keyword>
<dbReference type="InterPro" id="IPR015083">
    <property type="entry name" value="NorB/c/GfsB-D-like_docking"/>
</dbReference>
<dbReference type="PROSITE" id="PS50075">
    <property type="entry name" value="CARRIER"/>
    <property type="match status" value="1"/>
</dbReference>
<feature type="region of interest" description="Disordered" evidence="8">
    <location>
        <begin position="1314"/>
        <end position="1354"/>
    </location>
</feature>
<feature type="domain" description="Carrier" evidence="9">
    <location>
        <begin position="1638"/>
        <end position="1713"/>
    </location>
</feature>
<dbReference type="InterPro" id="IPR016039">
    <property type="entry name" value="Thiolase-like"/>
</dbReference>
<dbReference type="InterPro" id="IPR050091">
    <property type="entry name" value="PKS_NRPS_Biosynth_Enz"/>
</dbReference>
<dbReference type="PATRIC" id="fig|1223523.3.peg.5883"/>
<dbReference type="PROSITE" id="PS00606">
    <property type="entry name" value="KS3_1"/>
    <property type="match status" value="1"/>
</dbReference>
<dbReference type="InterPro" id="IPR020806">
    <property type="entry name" value="PKS_PP-bd"/>
</dbReference>
<dbReference type="GO" id="GO:0031177">
    <property type="term" value="F:phosphopantetheine binding"/>
    <property type="evidence" value="ECO:0007669"/>
    <property type="project" value="InterPro"/>
</dbReference>
<dbReference type="InterPro" id="IPR014030">
    <property type="entry name" value="Ketoacyl_synth_N"/>
</dbReference>
<dbReference type="InterPro" id="IPR032821">
    <property type="entry name" value="PKS_assoc"/>
</dbReference>
<dbReference type="SMART" id="SM00823">
    <property type="entry name" value="PKS_PP"/>
    <property type="match status" value="1"/>
</dbReference>
<evidence type="ECO:0000256" key="7">
    <source>
        <dbReference type="ARBA" id="ARBA00023315"/>
    </source>
</evidence>
<keyword evidence="3" id="KW-0597">Phosphoprotein</keyword>
<dbReference type="SMART" id="SM00822">
    <property type="entry name" value="PKS_KR"/>
    <property type="match status" value="1"/>
</dbReference>
<dbReference type="InterPro" id="IPR013968">
    <property type="entry name" value="PKS_KR"/>
</dbReference>
<dbReference type="GO" id="GO:0006633">
    <property type="term" value="P:fatty acid biosynthetic process"/>
    <property type="evidence" value="ECO:0007669"/>
    <property type="project" value="InterPro"/>
</dbReference>
<dbReference type="Proteomes" id="UP000011740">
    <property type="component" value="Unassembled WGS sequence"/>
</dbReference>
<dbReference type="Pfam" id="PF16197">
    <property type="entry name" value="KAsynt_C_assoc"/>
    <property type="match status" value="1"/>
</dbReference>
<dbReference type="CDD" id="cd08952">
    <property type="entry name" value="KR_1_SDR_x"/>
    <property type="match status" value="1"/>
</dbReference>
<sequence length="1809" mass="187103">MANDQKLRDYLRRATADLHETRRRLREVEGGRHEPIAIVGMGCRYPGGVAGPEDLWRVVDTGADVVGQFPTDRGWDMDTLYDPAPGRPGRSYVREGGFLYDAADFDPVFFGLSPREAPETDPQQRLLLEVTWEAFERAGIDPGTLKGSRTGVFAGLMYHDYAGGSTAGSLVSGRVAYTFGFEGPALTVDTACSSSLVALHLAAQSLRNGECSLALAGGVTVMAGPEMFVEFSRQRGLAKDGRCKSFAGAADGAGWSEGAGVLLVERLSDARRNGHPVLAVVRGSAVNQDGASNGLTAPNGPSQQRVIRQALDNAGLTPADVQAVEAHGTGTVLGDPIEAQALLATYGRNRPADQPLWLGSVKSNMGHAQAAAGVGGIIKMVEAIRHRTLPRTLHVDEPTPKVDWSAGNVRLLTEPVEWDGDVPRRAGVSSFGLSGTNAHVIIEEAPAADAPEATDVPGATDAPQATDVPSATDAPQAADVPETAETPSRPLPWLLSARDDRALRDAAARLRAHVTAPGPRGAPADAADVAFSLATTRALFDHRAAVVADDRDGLLRRLDALAAGDDTPGLVRGTPRGTGVRTAFMFTGQGAQRLGMAQELYAAEPAFAAALDTVCDALDRRLDTPVRETMWSHGDGDDPVRAERLDRTGHAQAALFAVEVALFRLLEEWGIRPDLLIGHSIGEIAAAHTAGVFTLDDACTLVAARARLMEALPPGGAMVAVEASEDDVRPLLGDRLAVAAVNGPEAVVLSGDEDAVLGAADRLREQGRKTSRLRVSHAFHSHRMDPMLADFRKAVDGLPAAPPRIPLVSNLTGRLCGDDELGSAEYWVRHVRETVRFADGVATLREHGAGTFVELGPGTTLTALARRCVPDGTGPDAPAFVPLLRADRPEPRTLTTALAELHVRGTAVDWPVVARSWGGRRGELPTYPFQRQRYWWEGDTAATPGPAARPGTGAADTAFWDAVRRTDTGALAGALGAGTAAQRDALDTVLPLLASWRGRRVTEETADAWSYRIDWQPLTPPAPDAGALVGTWLVVSPDGPAARPWAERLGAALAGHGADVRYVTPDATGPSGPAAAPALTARLRAALDGVDDVRGVVSLLALDEHDGTGGGLNATVALAQALGATAADAPLWCLTSGAVAVGGAEELPHPEQAQVWGLGRVAALEQPRRWGGLVDLPPAPDDRAAERLVAVLAGTAATPDAGTGTEDQVAVRASGTFGRRLIRTPADTGLGTPAGATADAKTGPTADATGATADGAAVTAAAAGGTTVSTHSTETGDSAAAGAPPAGTGTKATGTAAPVTTTVGTDTAAAAGPAAGRAGAATDAAGTDTVGTGGADAERTAGAPEEPRHPWPPRGTVLITGGTGALGAHVARSLARDGAEHLVLTSRRGPDAPGAADLAAELTELGARVTVAACDAADRTALAALLDGLPEDRPLTAVVHTAGVLDDGVLDSLTPDRLAGVLRPKVTAARNLHELTRDRDLTAFVTFSSIAGLLGSAGQGAYAAANAYLDALAEHRRALGLAATSVAWGPWDGGGMAGEEASQDRSWWRGLAPMDADVCLTALRRALDRPAACVGVFDADWSLLAPSFTATRPSPLLSALPEVRAAATAPAGDPAATAEAPSDLVGRLAALPESEQRREVLNLVRDQVALVLAYENSAAVQSGRAFNELGFDSLTAVEFRNRLSTVTGLTLPATLLFDYANPDALATHLHGELCAGGAAPAVPVLAELERIESAADSLSAEEIERTRIGHRLRELADRLTARLTEHDGASGTAGATGAVPADGPSVADRLDSATAEDVFDFLDKELGLS</sequence>
<evidence type="ECO:0000256" key="6">
    <source>
        <dbReference type="ARBA" id="ARBA00023268"/>
    </source>
</evidence>
<dbReference type="Pfam" id="PF00109">
    <property type="entry name" value="ketoacyl-synt"/>
    <property type="match status" value="1"/>
</dbReference>
<keyword evidence="2" id="KW-0596">Phosphopantetheine</keyword>
<evidence type="ECO:0000259" key="9">
    <source>
        <dbReference type="PROSITE" id="PS50075"/>
    </source>
</evidence>
<dbReference type="SUPFAM" id="SSF52151">
    <property type="entry name" value="FabD/lysophospholipase-like"/>
    <property type="match status" value="1"/>
</dbReference>
<dbReference type="InterPro" id="IPR018201">
    <property type="entry name" value="Ketoacyl_synth_AS"/>
</dbReference>